<dbReference type="RefSeq" id="WP_037406489.1">
    <property type="nucleotide sequence ID" value="NZ_CAJZCB010000001.1"/>
</dbReference>
<dbReference type="PANTHER" id="PTHR10513">
    <property type="entry name" value="DEOXYNUCLEOSIDE KINASE"/>
    <property type="match status" value="1"/>
</dbReference>
<dbReference type="InterPro" id="IPR002624">
    <property type="entry name" value="DCK/DGK"/>
</dbReference>
<dbReference type="GO" id="GO:0004138">
    <property type="term" value="F:deoxyguanosine kinase activity"/>
    <property type="evidence" value="ECO:0007669"/>
    <property type="project" value="UniProtKB-EC"/>
</dbReference>
<feature type="binding site" evidence="2">
    <location>
        <begin position="180"/>
        <end position="182"/>
    </location>
    <ligand>
        <name>ATP</name>
        <dbReference type="ChEBI" id="CHEBI:30616"/>
    </ligand>
</feature>
<feature type="binding site" evidence="2">
    <location>
        <begin position="136"/>
        <end position="140"/>
    </location>
    <ligand>
        <name>ATP</name>
        <dbReference type="ChEBI" id="CHEBI:30616"/>
    </ligand>
</feature>
<keyword evidence="2" id="KW-0547">Nucleotide-binding</keyword>
<dbReference type="eggNOG" id="COG1428">
    <property type="taxonomic scope" value="Bacteria"/>
</dbReference>
<dbReference type="EC" id="2.7.1.113" evidence="4"/>
<dbReference type="InterPro" id="IPR027417">
    <property type="entry name" value="P-loop_NTPase"/>
</dbReference>
<protein>
    <submittedName>
        <fullName evidence="4">Deoxyadenosine kinase / Deoxyguanosine kinase</fullName>
        <ecNumber evidence="4">2.7.1.113</ecNumber>
        <ecNumber evidence="4">2.7.1.76</ecNumber>
    </submittedName>
</protein>
<gene>
    <name evidence="4" type="ORF">SALWKB29_0522</name>
</gene>
<evidence type="ECO:0000256" key="1">
    <source>
        <dbReference type="PIRSR" id="PIRSR000705-1"/>
    </source>
</evidence>
<dbReference type="PANTHER" id="PTHR10513:SF35">
    <property type="entry name" value="DEOXYADENOSINE KINASE"/>
    <property type="match status" value="1"/>
</dbReference>
<evidence type="ECO:0000313" key="5">
    <source>
        <dbReference type="Proteomes" id="UP000027170"/>
    </source>
</evidence>
<dbReference type="OrthoDB" id="9776634at2"/>
<reference evidence="4 5" key="1">
    <citation type="submission" date="2014-03" db="EMBL/GenBank/DDBJ databases">
        <title>The genomes of two eusocial bee gut symbionts.</title>
        <authorList>
            <person name="Kwong W.K."/>
            <person name="Engel P."/>
            <person name="Koch H."/>
            <person name="Moran N.A."/>
        </authorList>
    </citation>
    <scope>NUCLEOTIDE SEQUENCE [LARGE SCALE GENOMIC DNA]</scope>
    <source>
        <strain evidence="5">wkB29</strain>
    </source>
</reference>
<dbReference type="Gene3D" id="3.40.50.300">
    <property type="entry name" value="P-loop containing nucleotide triphosphate hydrolases"/>
    <property type="match status" value="1"/>
</dbReference>
<dbReference type="GO" id="GO:0005524">
    <property type="term" value="F:ATP binding"/>
    <property type="evidence" value="ECO:0007669"/>
    <property type="project" value="UniProtKB-KW"/>
</dbReference>
<organism evidence="4 5">
    <name type="scientific">Snodgrassella communis</name>
    <dbReference type="NCBI Taxonomy" id="2946699"/>
    <lineage>
        <taxon>Bacteria</taxon>
        <taxon>Pseudomonadati</taxon>
        <taxon>Pseudomonadota</taxon>
        <taxon>Betaproteobacteria</taxon>
        <taxon>Neisseriales</taxon>
        <taxon>Neisseriaceae</taxon>
        <taxon>Snodgrassella</taxon>
    </lineage>
</organism>
<comment type="caution">
    <text evidence="4">The sequence shown here is derived from an EMBL/GenBank/DDBJ whole genome shotgun (WGS) entry which is preliminary data.</text>
</comment>
<dbReference type="InterPro" id="IPR031314">
    <property type="entry name" value="DNK_dom"/>
</dbReference>
<feature type="active site" description="Proton acceptor" evidence="1">
    <location>
        <position position="84"/>
    </location>
</feature>
<dbReference type="GO" id="GO:0005737">
    <property type="term" value="C:cytoplasm"/>
    <property type="evidence" value="ECO:0007669"/>
    <property type="project" value="TreeGrafter"/>
</dbReference>
<keyword evidence="5" id="KW-1185">Reference proteome</keyword>
<dbReference type="EC" id="2.7.1.76" evidence="4"/>
<dbReference type="GO" id="GO:0004136">
    <property type="term" value="F:deoxyadenosine kinase activity"/>
    <property type="evidence" value="ECO:0007669"/>
    <property type="project" value="UniProtKB-EC"/>
</dbReference>
<dbReference type="AlphaFoldDB" id="A0A066TGI0"/>
<feature type="domain" description="Deoxynucleoside kinase" evidence="3">
    <location>
        <begin position="6"/>
        <end position="198"/>
    </location>
</feature>
<sequence length="210" mass="24635">MDYRYIVVEGSIGSGKSALSRRLAQYFDALLLSEIPESNPFLEKFYLNATNHGLATEMHFLIRRCEAINVIYAEDERRSRIIADFLLEKDQIYVPVILHEDEQTLYWQVKQKVMPKFPVPDLVIYLEADDDLLDRRLHQRDDGLINLFPAGYLQQIHAEYRRFFHLYQHAPLLIANTNELDFLGNDDHFELLLNTIANMQGSRNYLNLSE</sequence>
<dbReference type="SUPFAM" id="SSF52540">
    <property type="entry name" value="P-loop containing nucleoside triphosphate hydrolases"/>
    <property type="match status" value="1"/>
</dbReference>
<keyword evidence="2" id="KW-0067">ATP-binding</keyword>
<dbReference type="EMBL" id="JFZV01000002">
    <property type="protein sequence ID" value="KDN15418.1"/>
    <property type="molecule type" value="Genomic_DNA"/>
</dbReference>
<accession>A0A066TGI0</accession>
<keyword evidence="4" id="KW-0808">Transferase</keyword>
<name>A0A066TGI0_9NEIS</name>
<evidence type="ECO:0000256" key="2">
    <source>
        <dbReference type="PIRSR" id="PIRSR000705-3"/>
    </source>
</evidence>
<evidence type="ECO:0000313" key="4">
    <source>
        <dbReference type="EMBL" id="KDN15418.1"/>
    </source>
</evidence>
<evidence type="ECO:0000259" key="3">
    <source>
        <dbReference type="Pfam" id="PF01712"/>
    </source>
</evidence>
<dbReference type="Proteomes" id="UP000027170">
    <property type="component" value="Unassembled WGS sequence"/>
</dbReference>
<proteinExistence type="predicted"/>
<dbReference type="PIRSF" id="PIRSF000705">
    <property type="entry name" value="DNK"/>
    <property type="match status" value="1"/>
</dbReference>
<dbReference type="Pfam" id="PF01712">
    <property type="entry name" value="dNK"/>
    <property type="match status" value="1"/>
</dbReference>
<keyword evidence="4" id="KW-0418">Kinase</keyword>
<dbReference type="InterPro" id="IPR050566">
    <property type="entry name" value="Deoxyribonucleoside_kinase"/>
</dbReference>